<gene>
    <name evidence="2" type="ORF">HJG63_010867</name>
</gene>
<dbReference type="Proteomes" id="UP000593571">
    <property type="component" value="Unassembled WGS sequence"/>
</dbReference>
<sequence>MSPGPSTSTSNSHSWSRRCTRHCPGSRTARPRVQRRARGVGGVCRRTQIKTFVNSAVDAKGISRLRPCHRNKRRPTSEGCRCFINRCCRPARVVRGADAPGLPSEAELVGLGQLFRLRSGFKKQLRLPAGSRPPSRRVPSPPSRLCLHAHVLRAAVTVQPPDIHHTAEQTPWE</sequence>
<protein>
    <submittedName>
        <fullName evidence="2">Uncharacterized protein</fullName>
    </submittedName>
</protein>
<keyword evidence="3" id="KW-1185">Reference proteome</keyword>
<feature type="compositionally biased region" description="Low complexity" evidence="1">
    <location>
        <begin position="1"/>
        <end position="14"/>
    </location>
</feature>
<evidence type="ECO:0000313" key="3">
    <source>
        <dbReference type="Proteomes" id="UP000593571"/>
    </source>
</evidence>
<dbReference type="AlphaFoldDB" id="A0A7J8HQW9"/>
<name>A0A7J8HQW9_ROUAE</name>
<evidence type="ECO:0000256" key="1">
    <source>
        <dbReference type="SAM" id="MobiDB-lite"/>
    </source>
</evidence>
<dbReference type="EMBL" id="JACASE010000004">
    <property type="protein sequence ID" value="KAF6474693.1"/>
    <property type="molecule type" value="Genomic_DNA"/>
</dbReference>
<feature type="compositionally biased region" description="Basic residues" evidence="1">
    <location>
        <begin position="29"/>
        <end position="38"/>
    </location>
</feature>
<feature type="region of interest" description="Disordered" evidence="1">
    <location>
        <begin position="1"/>
        <end position="39"/>
    </location>
</feature>
<proteinExistence type="predicted"/>
<evidence type="ECO:0000313" key="2">
    <source>
        <dbReference type="EMBL" id="KAF6474693.1"/>
    </source>
</evidence>
<accession>A0A7J8HQW9</accession>
<organism evidence="2 3">
    <name type="scientific">Rousettus aegyptiacus</name>
    <name type="common">Egyptian fruit bat</name>
    <name type="synonym">Pteropus aegyptiacus</name>
    <dbReference type="NCBI Taxonomy" id="9407"/>
    <lineage>
        <taxon>Eukaryota</taxon>
        <taxon>Metazoa</taxon>
        <taxon>Chordata</taxon>
        <taxon>Craniata</taxon>
        <taxon>Vertebrata</taxon>
        <taxon>Euteleostomi</taxon>
        <taxon>Mammalia</taxon>
        <taxon>Eutheria</taxon>
        <taxon>Laurasiatheria</taxon>
        <taxon>Chiroptera</taxon>
        <taxon>Yinpterochiroptera</taxon>
        <taxon>Pteropodoidea</taxon>
        <taxon>Pteropodidae</taxon>
        <taxon>Rousettinae</taxon>
        <taxon>Rousettus</taxon>
    </lineage>
</organism>
<reference evidence="2 3" key="1">
    <citation type="journal article" date="2020" name="Nature">
        <title>Six reference-quality genomes reveal evolution of bat adaptations.</title>
        <authorList>
            <person name="Jebb D."/>
            <person name="Huang Z."/>
            <person name="Pippel M."/>
            <person name="Hughes G.M."/>
            <person name="Lavrichenko K."/>
            <person name="Devanna P."/>
            <person name="Winkler S."/>
            <person name="Jermiin L.S."/>
            <person name="Skirmuntt E.C."/>
            <person name="Katzourakis A."/>
            <person name="Burkitt-Gray L."/>
            <person name="Ray D.A."/>
            <person name="Sullivan K.A.M."/>
            <person name="Roscito J.G."/>
            <person name="Kirilenko B.M."/>
            <person name="Davalos L.M."/>
            <person name="Corthals A.P."/>
            <person name="Power M.L."/>
            <person name="Jones G."/>
            <person name="Ransome R.D."/>
            <person name="Dechmann D.K.N."/>
            <person name="Locatelli A.G."/>
            <person name="Puechmaille S.J."/>
            <person name="Fedrigo O."/>
            <person name="Jarvis E.D."/>
            <person name="Hiller M."/>
            <person name="Vernes S.C."/>
            <person name="Myers E.W."/>
            <person name="Teeling E.C."/>
        </authorList>
    </citation>
    <scope>NUCLEOTIDE SEQUENCE [LARGE SCALE GENOMIC DNA]</scope>
    <source>
        <strain evidence="2">MRouAeg1</strain>
        <tissue evidence="2">Muscle</tissue>
    </source>
</reference>
<comment type="caution">
    <text evidence="2">The sequence shown here is derived from an EMBL/GenBank/DDBJ whole genome shotgun (WGS) entry which is preliminary data.</text>
</comment>